<keyword evidence="5 10" id="KW-0493">Microtubule</keyword>
<evidence type="ECO:0000256" key="7">
    <source>
        <dbReference type="ARBA" id="ARBA00022927"/>
    </source>
</evidence>
<dbReference type="GO" id="GO:0035721">
    <property type="term" value="P:intraciliary retrograde transport"/>
    <property type="evidence" value="ECO:0007669"/>
    <property type="project" value="TreeGrafter"/>
</dbReference>
<dbReference type="SUPFAM" id="SSF54648">
    <property type="entry name" value="DLC"/>
    <property type="match status" value="1"/>
</dbReference>
<dbReference type="InterPro" id="IPR001372">
    <property type="entry name" value="Dynein_light_chain_typ-1/2"/>
</dbReference>
<evidence type="ECO:0000256" key="2">
    <source>
        <dbReference type="ARBA" id="ARBA00004245"/>
    </source>
</evidence>
<gene>
    <name evidence="11" type="ORF">NYPRO_LOCUS26138</name>
</gene>
<dbReference type="InterPro" id="IPR037177">
    <property type="entry name" value="DLC_sf"/>
</dbReference>
<name>A0A811ZZ26_NYCPR</name>
<dbReference type="GO" id="GO:0044458">
    <property type="term" value="P:motile cilium assembly"/>
    <property type="evidence" value="ECO:0007669"/>
    <property type="project" value="TreeGrafter"/>
</dbReference>
<keyword evidence="7" id="KW-0653">Protein transport</keyword>
<evidence type="ECO:0000256" key="6">
    <source>
        <dbReference type="ARBA" id="ARBA00022816"/>
    </source>
</evidence>
<evidence type="ECO:0000256" key="10">
    <source>
        <dbReference type="RuleBase" id="RU365010"/>
    </source>
</evidence>
<evidence type="ECO:0000313" key="12">
    <source>
        <dbReference type="Proteomes" id="UP000645828"/>
    </source>
</evidence>
<dbReference type="PANTHER" id="PTHR11886">
    <property type="entry name" value="DYNEIN LIGHT CHAIN"/>
    <property type="match status" value="1"/>
</dbReference>
<keyword evidence="6" id="KW-0509">mRNA transport</keyword>
<evidence type="ECO:0000256" key="8">
    <source>
        <dbReference type="ARBA" id="ARBA00023212"/>
    </source>
</evidence>
<comment type="subcellular location">
    <subcellularLocation>
        <location evidence="2 10">Cytoplasm</location>
        <location evidence="2 10">Cytoskeleton</location>
    </subcellularLocation>
    <subcellularLocation>
        <location evidence="1">Nucleus</location>
    </subcellularLocation>
</comment>
<evidence type="ECO:0000256" key="5">
    <source>
        <dbReference type="ARBA" id="ARBA00022701"/>
    </source>
</evidence>
<dbReference type="GO" id="GO:0005868">
    <property type="term" value="C:cytoplasmic dynein complex"/>
    <property type="evidence" value="ECO:0007669"/>
    <property type="project" value="TreeGrafter"/>
</dbReference>
<dbReference type="EMBL" id="CAJHUB010000780">
    <property type="protein sequence ID" value="CAD7693346.1"/>
    <property type="molecule type" value="Genomic_DNA"/>
</dbReference>
<dbReference type="GO" id="GO:0051028">
    <property type="term" value="P:mRNA transport"/>
    <property type="evidence" value="ECO:0007669"/>
    <property type="project" value="UniProtKB-KW"/>
</dbReference>
<accession>A0A811ZZ26</accession>
<keyword evidence="12" id="KW-1185">Reference proteome</keyword>
<sequence length="63" mass="7754">MLKKYRERKKYRELHIKTEFDKKYTTTWHCIVGRNLSSYVSHETKQFIYCYLGQEAILLFLFG</sequence>
<keyword evidence="3" id="KW-0813">Transport</keyword>
<dbReference type="Pfam" id="PF01221">
    <property type="entry name" value="Dynein_light"/>
    <property type="match status" value="1"/>
</dbReference>
<comment type="similarity">
    <text evidence="10">Belongs to the dynein light chain family.</text>
</comment>
<dbReference type="GO" id="GO:0005874">
    <property type="term" value="C:microtubule"/>
    <property type="evidence" value="ECO:0007669"/>
    <property type="project" value="UniProtKB-KW"/>
</dbReference>
<keyword evidence="10" id="KW-0505">Motor protein</keyword>
<keyword evidence="10" id="KW-0243">Dynein</keyword>
<dbReference type="GO" id="GO:0005634">
    <property type="term" value="C:nucleus"/>
    <property type="evidence" value="ECO:0007669"/>
    <property type="project" value="UniProtKB-SubCell"/>
</dbReference>
<organism evidence="11 12">
    <name type="scientific">Nyctereutes procyonoides</name>
    <name type="common">Raccoon dog</name>
    <name type="synonym">Canis procyonoides</name>
    <dbReference type="NCBI Taxonomy" id="34880"/>
    <lineage>
        <taxon>Eukaryota</taxon>
        <taxon>Metazoa</taxon>
        <taxon>Chordata</taxon>
        <taxon>Craniata</taxon>
        <taxon>Vertebrata</taxon>
        <taxon>Euteleostomi</taxon>
        <taxon>Mammalia</taxon>
        <taxon>Eutheria</taxon>
        <taxon>Laurasiatheria</taxon>
        <taxon>Carnivora</taxon>
        <taxon>Caniformia</taxon>
        <taxon>Canidae</taxon>
        <taxon>Nyctereutes</taxon>
    </lineage>
</organism>
<dbReference type="FunFam" id="3.30.740.10:FF:000005">
    <property type="entry name" value="Dynein light chain"/>
    <property type="match status" value="1"/>
</dbReference>
<evidence type="ECO:0000256" key="9">
    <source>
        <dbReference type="ARBA" id="ARBA00023242"/>
    </source>
</evidence>
<keyword evidence="9" id="KW-0539">Nucleus</keyword>
<evidence type="ECO:0000256" key="4">
    <source>
        <dbReference type="ARBA" id="ARBA00022490"/>
    </source>
</evidence>
<protein>
    <recommendedName>
        <fullName evidence="10">Dynein light chain</fullName>
    </recommendedName>
</protein>
<reference evidence="11" key="1">
    <citation type="submission" date="2020-12" db="EMBL/GenBank/DDBJ databases">
        <authorList>
            <consortium name="Molecular Ecology Group"/>
        </authorList>
    </citation>
    <scope>NUCLEOTIDE SEQUENCE</scope>
    <source>
        <strain evidence="11">TBG_1078</strain>
    </source>
</reference>
<dbReference type="Proteomes" id="UP000645828">
    <property type="component" value="Unassembled WGS sequence"/>
</dbReference>
<dbReference type="GO" id="GO:0015031">
    <property type="term" value="P:protein transport"/>
    <property type="evidence" value="ECO:0007669"/>
    <property type="project" value="UniProtKB-KW"/>
</dbReference>
<evidence type="ECO:0000256" key="1">
    <source>
        <dbReference type="ARBA" id="ARBA00004123"/>
    </source>
</evidence>
<dbReference type="GO" id="GO:0005929">
    <property type="term" value="C:cilium"/>
    <property type="evidence" value="ECO:0007669"/>
    <property type="project" value="GOC"/>
</dbReference>
<dbReference type="AlphaFoldDB" id="A0A811ZZ26"/>
<dbReference type="SMART" id="SM01375">
    <property type="entry name" value="Dynein_light"/>
    <property type="match status" value="1"/>
</dbReference>
<keyword evidence="4 10" id="KW-0963">Cytoplasm</keyword>
<keyword evidence="8 10" id="KW-0206">Cytoskeleton</keyword>
<dbReference type="PANTHER" id="PTHR11886:SF91">
    <property type="entry name" value="DYNEIN LIGHT CHAIN 1, CYTOPLASMIC"/>
    <property type="match status" value="1"/>
</dbReference>
<evidence type="ECO:0000313" key="11">
    <source>
        <dbReference type="EMBL" id="CAD7693346.1"/>
    </source>
</evidence>
<dbReference type="Gene3D" id="3.30.740.10">
    <property type="entry name" value="Protein Inhibitor Of Neuronal Nitric Oxide Synthase"/>
    <property type="match status" value="1"/>
</dbReference>
<evidence type="ECO:0000256" key="3">
    <source>
        <dbReference type="ARBA" id="ARBA00022448"/>
    </source>
</evidence>
<comment type="caution">
    <text evidence="11">The sequence shown here is derived from an EMBL/GenBank/DDBJ whole genome shotgun (WGS) entry which is preliminary data.</text>
</comment>
<dbReference type="GO" id="GO:0045505">
    <property type="term" value="F:dynein intermediate chain binding"/>
    <property type="evidence" value="ECO:0007669"/>
    <property type="project" value="TreeGrafter"/>
</dbReference>
<proteinExistence type="inferred from homology"/>